<sequence length="485" mass="57702">MIQTFKKERHKMKEDDEENERKHIKGNNINSIGMGMGILDERSTDDQQETPNVTYNHQYLRRKMNQQGKKMTLTELIELERRQIEQEEIDALARKQENKSQITLVRQIYQSSKKNKKLYELSQQFGYNVASPSPGLASDKKYLSDREKNILKEKQKNSILTPTQQLIVDPLQNNPNTHVHSNSPYPYAYPASSSSPTLQQIQQQQLPQQQQLLQQQQQGTNQQPNSQQYSIFYLSQSPTNNQTITQQSNLKTYQTSNLNIPPSPPQVPYVLFKKDKDKDKDSRNKEKDLKSQKKEENERKKEENQKLKDKQQENLNEKDKTKDKNQETKSLKVDRRRHSRHIPQSESEPPQDFTLQLIDQEQEKQQEIEKEQEKEQNSPSNRGVKQLTLPAIYDQFQKEKELERLKEKENERQIEKYRQFEKDKQIERERQIEKEKQYYQQQQQNEKEELKKKEALNELLNQKHSPSPQLQQQITTQDKQDSFQP</sequence>
<feature type="compositionally biased region" description="Basic and acidic residues" evidence="1">
    <location>
        <begin position="445"/>
        <end position="456"/>
    </location>
</feature>
<feature type="compositionally biased region" description="Polar residues" evidence="1">
    <location>
        <begin position="342"/>
        <end position="359"/>
    </location>
</feature>
<name>A0A5J4VHI6_9EUKA</name>
<gene>
    <name evidence="2" type="ORF">EZS28_022493</name>
</gene>
<feature type="region of interest" description="Disordered" evidence="1">
    <location>
        <begin position="1"/>
        <end position="33"/>
    </location>
</feature>
<comment type="caution">
    <text evidence="2">The sequence shown here is derived from an EMBL/GenBank/DDBJ whole genome shotgun (WGS) entry which is preliminary data.</text>
</comment>
<feature type="region of interest" description="Disordered" evidence="1">
    <location>
        <begin position="254"/>
        <end position="390"/>
    </location>
</feature>
<dbReference type="EMBL" id="SNRW01007026">
    <property type="protein sequence ID" value="KAA6381982.1"/>
    <property type="molecule type" value="Genomic_DNA"/>
</dbReference>
<feature type="compositionally biased region" description="Low complexity" evidence="1">
    <location>
        <begin position="457"/>
        <end position="477"/>
    </location>
</feature>
<organism evidence="2 3">
    <name type="scientific">Streblomastix strix</name>
    <dbReference type="NCBI Taxonomy" id="222440"/>
    <lineage>
        <taxon>Eukaryota</taxon>
        <taxon>Metamonada</taxon>
        <taxon>Preaxostyla</taxon>
        <taxon>Oxymonadida</taxon>
        <taxon>Streblomastigidae</taxon>
        <taxon>Streblomastix</taxon>
    </lineage>
</organism>
<evidence type="ECO:0000313" key="3">
    <source>
        <dbReference type="Proteomes" id="UP000324800"/>
    </source>
</evidence>
<proteinExistence type="predicted"/>
<feature type="region of interest" description="Disordered" evidence="1">
    <location>
        <begin position="170"/>
        <end position="225"/>
    </location>
</feature>
<feature type="compositionally biased region" description="Basic and acidic residues" evidence="1">
    <location>
        <begin position="361"/>
        <end position="376"/>
    </location>
</feature>
<feature type="region of interest" description="Disordered" evidence="1">
    <location>
        <begin position="435"/>
        <end position="485"/>
    </location>
</feature>
<dbReference type="AlphaFoldDB" id="A0A5J4VHI6"/>
<feature type="compositionally biased region" description="Polar residues" evidence="1">
    <location>
        <begin position="170"/>
        <end position="182"/>
    </location>
</feature>
<evidence type="ECO:0000256" key="1">
    <source>
        <dbReference type="SAM" id="MobiDB-lite"/>
    </source>
</evidence>
<feature type="compositionally biased region" description="Low complexity" evidence="1">
    <location>
        <begin position="183"/>
        <end position="225"/>
    </location>
</feature>
<dbReference type="Proteomes" id="UP000324800">
    <property type="component" value="Unassembled WGS sequence"/>
</dbReference>
<evidence type="ECO:0000313" key="2">
    <source>
        <dbReference type="EMBL" id="KAA6381982.1"/>
    </source>
</evidence>
<feature type="compositionally biased region" description="Basic and acidic residues" evidence="1">
    <location>
        <begin position="272"/>
        <end position="333"/>
    </location>
</feature>
<reference evidence="2 3" key="1">
    <citation type="submission" date="2019-03" db="EMBL/GenBank/DDBJ databases">
        <title>Single cell metagenomics reveals metabolic interactions within the superorganism composed of flagellate Streblomastix strix and complex community of Bacteroidetes bacteria on its surface.</title>
        <authorList>
            <person name="Treitli S.C."/>
            <person name="Kolisko M."/>
            <person name="Husnik F."/>
            <person name="Keeling P."/>
            <person name="Hampl V."/>
        </authorList>
    </citation>
    <scope>NUCLEOTIDE SEQUENCE [LARGE SCALE GENOMIC DNA]</scope>
    <source>
        <strain evidence="2">ST1C</strain>
    </source>
</reference>
<protein>
    <submittedName>
        <fullName evidence="2">Uncharacterized protein</fullName>
    </submittedName>
</protein>
<accession>A0A5J4VHI6</accession>